<evidence type="ECO:0000256" key="5">
    <source>
        <dbReference type="ARBA" id="ARBA00023136"/>
    </source>
</evidence>
<dbReference type="GeneID" id="68118434"/>
<dbReference type="SUPFAM" id="SSF103473">
    <property type="entry name" value="MFS general substrate transporter"/>
    <property type="match status" value="1"/>
</dbReference>
<feature type="transmembrane region" description="Helical" evidence="8">
    <location>
        <begin position="525"/>
        <end position="548"/>
    </location>
</feature>
<dbReference type="Proteomes" id="UP000444721">
    <property type="component" value="Unassembled WGS sequence"/>
</dbReference>
<feature type="region of interest" description="Disordered" evidence="7">
    <location>
        <begin position="609"/>
        <end position="672"/>
    </location>
</feature>
<feature type="compositionally biased region" description="Polar residues" evidence="7">
    <location>
        <begin position="653"/>
        <end position="663"/>
    </location>
</feature>
<dbReference type="InterPro" id="IPR044770">
    <property type="entry name" value="MFS_spinster-like"/>
</dbReference>
<dbReference type="GO" id="GO:0022857">
    <property type="term" value="F:transmembrane transporter activity"/>
    <property type="evidence" value="ECO:0007669"/>
    <property type="project" value="InterPro"/>
</dbReference>
<feature type="transmembrane region" description="Helical" evidence="8">
    <location>
        <begin position="38"/>
        <end position="57"/>
    </location>
</feature>
<dbReference type="OMA" id="YMIHEMH"/>
<reference evidence="10 11" key="1">
    <citation type="journal article" date="2019" name="Sci. Rep.">
        <title>Nanopore sequencing improves the draft genome of the human pathogenic amoeba Naegleria fowleri.</title>
        <authorList>
            <person name="Liechti N."/>
            <person name="Schurch N."/>
            <person name="Bruggmann R."/>
            <person name="Wittwer M."/>
        </authorList>
    </citation>
    <scope>NUCLEOTIDE SEQUENCE [LARGE SCALE GENOMIC DNA]</scope>
    <source>
        <strain evidence="10 11">ATCC 30894</strain>
    </source>
</reference>
<feature type="region of interest" description="Disordered" evidence="7">
    <location>
        <begin position="274"/>
        <end position="306"/>
    </location>
</feature>
<feature type="transmembrane region" description="Helical" evidence="8">
    <location>
        <begin position="425"/>
        <end position="446"/>
    </location>
</feature>
<feature type="transmembrane region" description="Helical" evidence="8">
    <location>
        <begin position="203"/>
        <end position="224"/>
    </location>
</feature>
<dbReference type="Gene3D" id="1.20.1250.20">
    <property type="entry name" value="MFS general substrate transporter like domains"/>
    <property type="match status" value="1"/>
</dbReference>
<dbReference type="PROSITE" id="PS50850">
    <property type="entry name" value="MFS"/>
    <property type="match status" value="1"/>
</dbReference>
<comment type="subcellular location">
    <subcellularLocation>
        <location evidence="1">Membrane</location>
        <topology evidence="1">Multi-pass membrane protein</topology>
    </subcellularLocation>
</comment>
<keyword evidence="3 8" id="KW-0812">Transmembrane</keyword>
<protein>
    <recommendedName>
        <fullName evidence="9">Major facilitator superfamily (MFS) profile domain-containing protein</fullName>
    </recommendedName>
</protein>
<feature type="domain" description="Major facilitator superfamily (MFS) profile" evidence="9">
    <location>
        <begin position="39"/>
        <end position="585"/>
    </location>
</feature>
<evidence type="ECO:0000256" key="8">
    <source>
        <dbReference type="SAM" id="Phobius"/>
    </source>
</evidence>
<proteinExistence type="inferred from homology"/>
<feature type="transmembrane region" description="Helical" evidence="8">
    <location>
        <begin position="458"/>
        <end position="480"/>
    </location>
</feature>
<dbReference type="AlphaFoldDB" id="A0A6A5CAI7"/>
<accession>A0A6A5CAI7</accession>
<dbReference type="RefSeq" id="XP_044567002.1">
    <property type="nucleotide sequence ID" value="XM_044701603.1"/>
</dbReference>
<dbReference type="InterPro" id="IPR020846">
    <property type="entry name" value="MFS_dom"/>
</dbReference>
<feature type="compositionally biased region" description="Acidic residues" evidence="7">
    <location>
        <begin position="609"/>
        <end position="621"/>
    </location>
</feature>
<keyword evidence="11" id="KW-1185">Reference proteome</keyword>
<dbReference type="InterPro" id="IPR036259">
    <property type="entry name" value="MFS_trans_sf"/>
</dbReference>
<dbReference type="OrthoDB" id="6770063at2759"/>
<evidence type="ECO:0000256" key="2">
    <source>
        <dbReference type="ARBA" id="ARBA00022448"/>
    </source>
</evidence>
<dbReference type="InterPro" id="IPR011701">
    <property type="entry name" value="MFS"/>
</dbReference>
<evidence type="ECO:0000256" key="7">
    <source>
        <dbReference type="SAM" id="MobiDB-lite"/>
    </source>
</evidence>
<feature type="transmembrane region" description="Helical" evidence="8">
    <location>
        <begin position="173"/>
        <end position="197"/>
    </location>
</feature>
<feature type="transmembrane region" description="Helical" evidence="8">
    <location>
        <begin position="486"/>
        <end position="504"/>
    </location>
</feature>
<evidence type="ECO:0000256" key="6">
    <source>
        <dbReference type="ARBA" id="ARBA00024338"/>
    </source>
</evidence>
<dbReference type="EMBL" id="VFQX01000009">
    <property type="protein sequence ID" value="KAF0982289.1"/>
    <property type="molecule type" value="Genomic_DNA"/>
</dbReference>
<dbReference type="Pfam" id="PF07690">
    <property type="entry name" value="MFS_1"/>
    <property type="match status" value="1"/>
</dbReference>
<evidence type="ECO:0000256" key="4">
    <source>
        <dbReference type="ARBA" id="ARBA00022989"/>
    </source>
</evidence>
<gene>
    <name evidence="10" type="ORF">FDP41_011219</name>
</gene>
<feature type="transmembrane region" description="Helical" evidence="8">
    <location>
        <begin position="136"/>
        <end position="161"/>
    </location>
</feature>
<organism evidence="10 11">
    <name type="scientific">Naegleria fowleri</name>
    <name type="common">Brain eating amoeba</name>
    <dbReference type="NCBI Taxonomy" id="5763"/>
    <lineage>
        <taxon>Eukaryota</taxon>
        <taxon>Discoba</taxon>
        <taxon>Heterolobosea</taxon>
        <taxon>Tetramitia</taxon>
        <taxon>Eutetramitia</taxon>
        <taxon>Vahlkampfiidae</taxon>
        <taxon>Naegleria</taxon>
    </lineage>
</organism>
<feature type="transmembrane region" description="Helical" evidence="8">
    <location>
        <begin position="77"/>
        <end position="97"/>
    </location>
</feature>
<dbReference type="VEuPathDB" id="AmoebaDB:NF0085730"/>
<dbReference type="VEuPathDB" id="AmoebaDB:NfTy_020680"/>
<dbReference type="VEuPathDB" id="AmoebaDB:FDP41_011219"/>
<dbReference type="PANTHER" id="PTHR23505">
    <property type="entry name" value="SPINSTER"/>
    <property type="match status" value="1"/>
</dbReference>
<dbReference type="PANTHER" id="PTHR23505:SF79">
    <property type="entry name" value="PROTEIN SPINSTER"/>
    <property type="match status" value="1"/>
</dbReference>
<keyword evidence="4 8" id="KW-1133">Transmembrane helix</keyword>
<comment type="caution">
    <text evidence="10">The sequence shown here is derived from an EMBL/GenBank/DDBJ whole genome shotgun (WGS) entry which is preliminary data.</text>
</comment>
<evidence type="ECO:0000313" key="11">
    <source>
        <dbReference type="Proteomes" id="UP000444721"/>
    </source>
</evidence>
<evidence type="ECO:0000259" key="9">
    <source>
        <dbReference type="PROSITE" id="PS50850"/>
    </source>
</evidence>
<evidence type="ECO:0000256" key="3">
    <source>
        <dbReference type="ARBA" id="ARBA00022692"/>
    </source>
</evidence>
<feature type="transmembrane region" description="Helical" evidence="8">
    <location>
        <begin position="104"/>
        <end position="124"/>
    </location>
</feature>
<feature type="compositionally biased region" description="Low complexity" evidence="7">
    <location>
        <begin position="635"/>
        <end position="652"/>
    </location>
</feature>
<feature type="transmembrane region" description="Helical" evidence="8">
    <location>
        <begin position="560"/>
        <end position="582"/>
    </location>
</feature>
<evidence type="ECO:0000313" key="10">
    <source>
        <dbReference type="EMBL" id="KAF0982289.1"/>
    </source>
</evidence>
<sequence length="672" mass="75630">MPQSSSLGSTQLSSSSSSSGMLWSIPPIFGCFTRYPKLLLLFLTIVEMLMFFDRGAIASVLPSIKEHWMLSGKQEGIIGSAFIITFSIGSTLFAFLANYVRVNLIMSFGLFVWAVSAILSGLWGSVSHGVDEQWGYYMLVLSRALIGIGEASFVPLSVTLIDDIATKEYKTTYMSFFMLGVPLGVAFGYSIASYIVNISNWTYCFYMESLFGLFFGCLLLFVPLSSVKTKYPKKTDETVSEFEKHNTSLEIEDEDYQVDIIKVEKIDTVNGSTTQQDIDTLPMHHHSEHSHSEMDDLSDGEETNSEFSLLHKTGDSNDDDEEILPHEPIVEEELRIHNETMPLPRFQQHHKCEPSKNRYRVFSFCSAMKYLFCNPVYCFSTLGSCGYNFVAGAIQFYAPSYVLHKIRQSDSAITIGSDYANFANIGFSVVMLLASIIGTMLGGFIVDRFGGSNGMRGATRSLLFCGIFLMMGFPWVIPVFIFNVNIYVLLILFGISCVFLFCSTSPFQCSVVNSVEYKNLRNYGVSWQIFLFHLFGDFPSAFIFGLIQDSFSIDVAMSCVWIILIPSAFIFIAGYFVSYFWLQRRHDKMKRQFITKKKVKVDLESLDNSSEDVKDDSDNDSSSETARHDKETLPTTTNNNSSLEHHASTSSSKKPITTRTRTNSMDEKSKKK</sequence>
<comment type="similarity">
    <text evidence="6">Belongs to the major facilitator superfamily. Spinster (TC 2.A.1.49) family.</text>
</comment>
<evidence type="ECO:0000256" key="1">
    <source>
        <dbReference type="ARBA" id="ARBA00004141"/>
    </source>
</evidence>
<keyword evidence="5 8" id="KW-0472">Membrane</keyword>
<dbReference type="GO" id="GO:0016020">
    <property type="term" value="C:membrane"/>
    <property type="evidence" value="ECO:0007669"/>
    <property type="project" value="UniProtKB-SubCell"/>
</dbReference>
<feature type="region of interest" description="Disordered" evidence="7">
    <location>
        <begin position="1"/>
        <end position="20"/>
    </location>
</feature>
<keyword evidence="2" id="KW-0813">Transport</keyword>
<name>A0A6A5CAI7_NAEFO</name>
<feature type="transmembrane region" description="Helical" evidence="8">
    <location>
        <begin position="376"/>
        <end position="398"/>
    </location>
</feature>
<feature type="compositionally biased region" description="Acidic residues" evidence="7">
    <location>
        <begin position="295"/>
        <end position="304"/>
    </location>
</feature>